<comment type="caution">
    <text evidence="2">The sequence shown here is derived from an EMBL/GenBank/DDBJ whole genome shotgun (WGS) entry which is preliminary data.</text>
</comment>
<dbReference type="OrthoDB" id="437973at2759"/>
<sequence>MVYPRGTSRSTPANVQCQKCLKRDMFCPSRFQKIIVANFAERHYSYECKATAQERPYVSRPSRTQQLCNPKLVPKLTNDAPNPLEKSHRKGAADEELSKKEAERERRRELDEEDDESDNPPRRLRSPSVDSVSTVSTDSRSGSRSPPRRIRDRHGSESGGEAGEIADSPPRRQPSRSRSPRRSRHGRGDRRPASPEGPARRRRDGQHRRRSRSPRERDDRGNEHHDHRGDKDSRRGRQDDAPKTETRERSLSPFSQRLAMTRQMQR</sequence>
<dbReference type="Proteomes" id="UP000243081">
    <property type="component" value="Unassembled WGS sequence"/>
</dbReference>
<proteinExistence type="predicted"/>
<feature type="compositionally biased region" description="Basic residues" evidence="1">
    <location>
        <begin position="200"/>
        <end position="212"/>
    </location>
</feature>
<keyword evidence="3" id="KW-1185">Reference proteome</keyword>
<feature type="compositionally biased region" description="Low complexity" evidence="1">
    <location>
        <begin position="126"/>
        <end position="145"/>
    </location>
</feature>
<gene>
    <name evidence="2" type="ORF">LLEC1_03805</name>
</gene>
<evidence type="ECO:0000313" key="3">
    <source>
        <dbReference type="Proteomes" id="UP000243081"/>
    </source>
</evidence>
<dbReference type="Pfam" id="PF13917">
    <property type="entry name" value="zf-CCHC_3"/>
    <property type="match status" value="2"/>
</dbReference>
<protein>
    <submittedName>
        <fullName evidence="2">Uncharacterized protein</fullName>
    </submittedName>
</protein>
<feature type="region of interest" description="Disordered" evidence="1">
    <location>
        <begin position="53"/>
        <end position="266"/>
    </location>
</feature>
<evidence type="ECO:0000313" key="2">
    <source>
        <dbReference type="EMBL" id="OAR01553.1"/>
    </source>
</evidence>
<feature type="compositionally biased region" description="Basic residues" evidence="1">
    <location>
        <begin position="173"/>
        <end position="188"/>
    </location>
</feature>
<accession>A0A179IGY0</accession>
<reference evidence="2 3" key="1">
    <citation type="submission" date="2016-03" db="EMBL/GenBank/DDBJ databases">
        <title>Fine-scale spatial genetic structure of a fungal parasite of coffee scale insects.</title>
        <authorList>
            <person name="Jackson D."/>
            <person name="Zemenick K.A."/>
            <person name="Malloure B."/>
            <person name="Quandt C.A."/>
            <person name="James T.Y."/>
        </authorList>
    </citation>
    <scope>NUCLEOTIDE SEQUENCE [LARGE SCALE GENOMIC DNA]</scope>
    <source>
        <strain evidence="2 3">UM487</strain>
    </source>
</reference>
<name>A0A179IGY0_CORDF</name>
<feature type="compositionally biased region" description="Basic and acidic residues" evidence="1">
    <location>
        <begin position="213"/>
        <end position="250"/>
    </location>
</feature>
<dbReference type="AlphaFoldDB" id="A0A179IGY0"/>
<organism evidence="2 3">
    <name type="scientific">Cordyceps confragosa</name>
    <name type="common">Lecanicillium lecanii</name>
    <dbReference type="NCBI Taxonomy" id="2714763"/>
    <lineage>
        <taxon>Eukaryota</taxon>
        <taxon>Fungi</taxon>
        <taxon>Dikarya</taxon>
        <taxon>Ascomycota</taxon>
        <taxon>Pezizomycotina</taxon>
        <taxon>Sordariomycetes</taxon>
        <taxon>Hypocreomycetidae</taxon>
        <taxon>Hypocreales</taxon>
        <taxon>Cordycipitaceae</taxon>
        <taxon>Akanthomyces</taxon>
    </lineage>
</organism>
<dbReference type="OMA" id="HYSYECT"/>
<feature type="compositionally biased region" description="Basic and acidic residues" evidence="1">
    <location>
        <begin position="91"/>
        <end position="110"/>
    </location>
</feature>
<dbReference type="EMBL" id="LUKN01001094">
    <property type="protein sequence ID" value="OAR01553.1"/>
    <property type="molecule type" value="Genomic_DNA"/>
</dbReference>
<evidence type="ECO:0000256" key="1">
    <source>
        <dbReference type="SAM" id="MobiDB-lite"/>
    </source>
</evidence>